<gene>
    <name evidence="3" type="ORF">H310_07760</name>
</gene>
<feature type="chain" id="PRO_5001537830" evidence="2">
    <location>
        <begin position="18"/>
        <end position="210"/>
    </location>
</feature>
<organism evidence="3">
    <name type="scientific">Aphanomyces invadans</name>
    <dbReference type="NCBI Taxonomy" id="157072"/>
    <lineage>
        <taxon>Eukaryota</taxon>
        <taxon>Sar</taxon>
        <taxon>Stramenopiles</taxon>
        <taxon>Oomycota</taxon>
        <taxon>Saprolegniomycetes</taxon>
        <taxon>Saprolegniales</taxon>
        <taxon>Verrucalvaceae</taxon>
        <taxon>Aphanomyces</taxon>
    </lineage>
</organism>
<reference evidence="3" key="1">
    <citation type="submission" date="2013-12" db="EMBL/GenBank/DDBJ databases">
        <title>The Genome Sequence of Aphanomyces invadans NJM9701.</title>
        <authorList>
            <consortium name="The Broad Institute Genomics Platform"/>
            <person name="Russ C."/>
            <person name="Tyler B."/>
            <person name="van West P."/>
            <person name="Dieguez-Uribeondo J."/>
            <person name="Young S.K."/>
            <person name="Zeng Q."/>
            <person name="Gargeya S."/>
            <person name="Fitzgerald M."/>
            <person name="Abouelleil A."/>
            <person name="Alvarado L."/>
            <person name="Chapman S.B."/>
            <person name="Gainer-Dewar J."/>
            <person name="Goldberg J."/>
            <person name="Griggs A."/>
            <person name="Gujja S."/>
            <person name="Hansen M."/>
            <person name="Howarth C."/>
            <person name="Imamovic A."/>
            <person name="Ireland A."/>
            <person name="Larimer J."/>
            <person name="McCowan C."/>
            <person name="Murphy C."/>
            <person name="Pearson M."/>
            <person name="Poon T.W."/>
            <person name="Priest M."/>
            <person name="Roberts A."/>
            <person name="Saif S."/>
            <person name="Shea T."/>
            <person name="Sykes S."/>
            <person name="Wortman J."/>
            <person name="Nusbaum C."/>
            <person name="Birren B."/>
        </authorList>
    </citation>
    <scope>NUCLEOTIDE SEQUENCE [LARGE SCALE GENOMIC DNA]</scope>
    <source>
        <strain evidence="3">NJM9701</strain>
    </source>
</reference>
<sequence>MLMRVYVAFVALCAAMAMEVDVHAPPPALRALEMSATTAPSNDIERVTTLLANLARLPSTAEQDRAIQDARPVFIRVDKDKLMQLLQEVPTAVKDRVVVASLQGDAGEIGLTAHENRGIVAAISPYFGSGMVLGLIVLVLALAIRAFNPYRELASDAAIIAHVLDKLQEDDQKSASCATQTSTSQADTPTSTSAILGKALPMPSTTLAVV</sequence>
<evidence type="ECO:0000313" key="3">
    <source>
        <dbReference type="EMBL" id="ETV99696.1"/>
    </source>
</evidence>
<feature type="signal peptide" evidence="2">
    <location>
        <begin position="1"/>
        <end position="17"/>
    </location>
</feature>
<protein>
    <submittedName>
        <fullName evidence="3">Uncharacterized protein</fullName>
    </submittedName>
</protein>
<keyword evidence="1" id="KW-0472">Membrane</keyword>
<keyword evidence="1" id="KW-0812">Transmembrane</keyword>
<dbReference type="RefSeq" id="XP_008871472.1">
    <property type="nucleotide sequence ID" value="XM_008873250.1"/>
</dbReference>
<evidence type="ECO:0000256" key="2">
    <source>
        <dbReference type="SAM" id="SignalP"/>
    </source>
</evidence>
<name>A0A024U1B7_9STRA</name>
<evidence type="ECO:0000256" key="1">
    <source>
        <dbReference type="SAM" id="Phobius"/>
    </source>
</evidence>
<dbReference type="EMBL" id="KI913966">
    <property type="protein sequence ID" value="ETV99696.1"/>
    <property type="molecule type" value="Genomic_DNA"/>
</dbReference>
<dbReference type="GeneID" id="20084810"/>
<proteinExistence type="predicted"/>
<feature type="transmembrane region" description="Helical" evidence="1">
    <location>
        <begin position="126"/>
        <end position="144"/>
    </location>
</feature>
<keyword evidence="1" id="KW-1133">Transmembrane helix</keyword>
<dbReference type="AlphaFoldDB" id="A0A024U1B7"/>
<dbReference type="OrthoDB" id="78795at2759"/>
<accession>A0A024U1B7</accession>
<keyword evidence="2" id="KW-0732">Signal</keyword>
<dbReference type="VEuPathDB" id="FungiDB:H310_07760"/>